<keyword evidence="3" id="KW-1185">Reference proteome</keyword>
<dbReference type="RefSeq" id="XP_001834081.2">
    <property type="nucleotide sequence ID" value="XM_001834029.2"/>
</dbReference>
<accession>A8NIV3</accession>
<dbReference type="Proteomes" id="UP000001861">
    <property type="component" value="Unassembled WGS sequence"/>
</dbReference>
<dbReference type="AlphaFoldDB" id="A8NIV3"/>
<feature type="compositionally biased region" description="Basic and acidic residues" evidence="1">
    <location>
        <begin position="23"/>
        <end position="41"/>
    </location>
</feature>
<evidence type="ECO:0000313" key="2">
    <source>
        <dbReference type="EMBL" id="EAU87773.2"/>
    </source>
</evidence>
<proteinExistence type="predicted"/>
<dbReference type="HOGENOM" id="CLU_1366187_0_0_1"/>
<dbReference type="VEuPathDB" id="FungiDB:CC1G_11051"/>
<gene>
    <name evidence="2" type="ORF">CC1G_11051</name>
</gene>
<organism evidence="2 3">
    <name type="scientific">Coprinopsis cinerea (strain Okayama-7 / 130 / ATCC MYA-4618 / FGSC 9003)</name>
    <name type="common">Inky cap fungus</name>
    <name type="synonym">Hormographiella aspergillata</name>
    <dbReference type="NCBI Taxonomy" id="240176"/>
    <lineage>
        <taxon>Eukaryota</taxon>
        <taxon>Fungi</taxon>
        <taxon>Dikarya</taxon>
        <taxon>Basidiomycota</taxon>
        <taxon>Agaricomycotina</taxon>
        <taxon>Agaricomycetes</taxon>
        <taxon>Agaricomycetidae</taxon>
        <taxon>Agaricales</taxon>
        <taxon>Agaricineae</taxon>
        <taxon>Psathyrellaceae</taxon>
        <taxon>Coprinopsis</taxon>
    </lineage>
</organism>
<name>A8NIV3_COPC7</name>
<evidence type="ECO:0000256" key="1">
    <source>
        <dbReference type="SAM" id="MobiDB-lite"/>
    </source>
</evidence>
<comment type="caution">
    <text evidence="2">The sequence shown here is derived from an EMBL/GenBank/DDBJ whole genome shotgun (WGS) entry which is preliminary data.</text>
</comment>
<dbReference type="OrthoDB" id="2887859at2759"/>
<dbReference type="GeneID" id="6010586"/>
<dbReference type="EMBL" id="AACS02000010">
    <property type="protein sequence ID" value="EAU87773.2"/>
    <property type="molecule type" value="Genomic_DNA"/>
</dbReference>
<sequence>MAPSRKYETEEDKRQANCQKSRRYYDANKDDINARRRESYARNKKRRQPKVTGTHTTLREPNRARTARNYRLLQLECKLEEAERLFLQWQLRIGPDSHTFLEKICQDFVRLRDSDDPSYVAKRVARLLEDFEHFQDRLEGIAREVSLIEGGEATVKSVQSYSKPIVDLILDLEDLRDRMQQSPSRFCREISKGLLQHQGR</sequence>
<dbReference type="InParanoid" id="A8NIV3"/>
<feature type="compositionally biased region" description="Basic and acidic residues" evidence="1">
    <location>
        <begin position="1"/>
        <end position="15"/>
    </location>
</feature>
<evidence type="ECO:0000313" key="3">
    <source>
        <dbReference type="Proteomes" id="UP000001861"/>
    </source>
</evidence>
<dbReference type="KEGG" id="cci:CC1G_11051"/>
<feature type="region of interest" description="Disordered" evidence="1">
    <location>
        <begin position="1"/>
        <end position="59"/>
    </location>
</feature>
<protein>
    <submittedName>
        <fullName evidence="2">Uncharacterized protein</fullName>
    </submittedName>
</protein>
<reference evidence="2 3" key="1">
    <citation type="journal article" date="2010" name="Proc. Natl. Acad. Sci. U.S.A.">
        <title>Insights into evolution of multicellular fungi from the assembled chromosomes of the mushroom Coprinopsis cinerea (Coprinus cinereus).</title>
        <authorList>
            <person name="Stajich J.E."/>
            <person name="Wilke S.K."/>
            <person name="Ahren D."/>
            <person name="Au C.H."/>
            <person name="Birren B.W."/>
            <person name="Borodovsky M."/>
            <person name="Burns C."/>
            <person name="Canback B."/>
            <person name="Casselton L.A."/>
            <person name="Cheng C.K."/>
            <person name="Deng J."/>
            <person name="Dietrich F.S."/>
            <person name="Fargo D.C."/>
            <person name="Farman M.L."/>
            <person name="Gathman A.C."/>
            <person name="Goldberg J."/>
            <person name="Guigo R."/>
            <person name="Hoegger P.J."/>
            <person name="Hooker J.B."/>
            <person name="Huggins A."/>
            <person name="James T.Y."/>
            <person name="Kamada T."/>
            <person name="Kilaru S."/>
            <person name="Kodira C."/>
            <person name="Kues U."/>
            <person name="Kupfer D."/>
            <person name="Kwan H.S."/>
            <person name="Lomsadze A."/>
            <person name="Li W."/>
            <person name="Lilly W.W."/>
            <person name="Ma L.J."/>
            <person name="Mackey A.J."/>
            <person name="Manning G."/>
            <person name="Martin F."/>
            <person name="Muraguchi H."/>
            <person name="Natvig D.O."/>
            <person name="Palmerini H."/>
            <person name="Ramesh M.A."/>
            <person name="Rehmeyer C.J."/>
            <person name="Roe B.A."/>
            <person name="Shenoy N."/>
            <person name="Stanke M."/>
            <person name="Ter-Hovhannisyan V."/>
            <person name="Tunlid A."/>
            <person name="Velagapudi R."/>
            <person name="Vision T.J."/>
            <person name="Zeng Q."/>
            <person name="Zolan M.E."/>
            <person name="Pukkila P.J."/>
        </authorList>
    </citation>
    <scope>NUCLEOTIDE SEQUENCE [LARGE SCALE GENOMIC DNA]</scope>
    <source>
        <strain evidence="3">Okayama-7 / 130 / ATCC MYA-4618 / FGSC 9003</strain>
    </source>
</reference>